<dbReference type="Pfam" id="PF04519">
    <property type="entry name" value="Bactofilin"/>
    <property type="match status" value="1"/>
</dbReference>
<dbReference type="EMBL" id="SHBP01000003">
    <property type="protein sequence ID" value="RZO20776.1"/>
    <property type="molecule type" value="Genomic_DNA"/>
</dbReference>
<sequence length="161" mass="16509">MLNKYKSLLKGSESDLSLAAESGDSKSVADNTALIGAGVKIEGQVVSQEDLVIAGEVKGQIIAKSHHVHIANSGALKADIMANVVSIEGSVTGNISGLENVIITSTGNVLGNIECPRVSLEDGAKFKGSIEMSPAEPVAAVRNVKTHLTAADSDQVDSKAS</sequence>
<dbReference type="PANTHER" id="PTHR35024">
    <property type="entry name" value="HYPOTHETICAL CYTOSOLIC PROTEIN"/>
    <property type="match status" value="1"/>
</dbReference>
<comment type="similarity">
    <text evidence="1">Belongs to the bactofilin family.</text>
</comment>
<gene>
    <name evidence="2" type="ORF">EVB03_03445</name>
</gene>
<reference evidence="2 3" key="1">
    <citation type="submission" date="2019-02" db="EMBL/GenBank/DDBJ databases">
        <title>Prokaryotic population dynamics and viral predation in marine succession experiment using metagenomics: the confinement effect.</title>
        <authorList>
            <person name="Haro-Moreno J.M."/>
            <person name="Rodriguez-Valera F."/>
            <person name="Lopez-Perez M."/>
        </authorList>
    </citation>
    <scope>NUCLEOTIDE SEQUENCE [LARGE SCALE GENOMIC DNA]</scope>
    <source>
        <strain evidence="2">MED-G170</strain>
    </source>
</reference>
<dbReference type="AlphaFoldDB" id="A0A520MHQ8"/>
<evidence type="ECO:0000313" key="3">
    <source>
        <dbReference type="Proteomes" id="UP000315889"/>
    </source>
</evidence>
<evidence type="ECO:0000256" key="1">
    <source>
        <dbReference type="ARBA" id="ARBA00044755"/>
    </source>
</evidence>
<evidence type="ECO:0000313" key="2">
    <source>
        <dbReference type="EMBL" id="RZO20776.1"/>
    </source>
</evidence>
<proteinExistence type="inferred from homology"/>
<name>A0A520MHQ8_9GAMM</name>
<protein>
    <submittedName>
        <fullName evidence="2">Polymer-forming cytoskeletal protein</fullName>
    </submittedName>
</protein>
<organism evidence="2 3">
    <name type="scientific">SAR92 clade bacterium</name>
    <dbReference type="NCBI Taxonomy" id="2315479"/>
    <lineage>
        <taxon>Bacteria</taxon>
        <taxon>Pseudomonadati</taxon>
        <taxon>Pseudomonadota</taxon>
        <taxon>Gammaproteobacteria</taxon>
        <taxon>Cellvibrionales</taxon>
        <taxon>Porticoccaceae</taxon>
        <taxon>SAR92 clade</taxon>
    </lineage>
</organism>
<accession>A0A520MHQ8</accession>
<dbReference type="PANTHER" id="PTHR35024:SF4">
    <property type="entry name" value="POLYMER-FORMING CYTOSKELETAL PROTEIN"/>
    <property type="match status" value="1"/>
</dbReference>
<dbReference type="Proteomes" id="UP000315889">
    <property type="component" value="Unassembled WGS sequence"/>
</dbReference>
<comment type="caution">
    <text evidence="2">The sequence shown here is derived from an EMBL/GenBank/DDBJ whole genome shotgun (WGS) entry which is preliminary data.</text>
</comment>
<dbReference type="InterPro" id="IPR007607">
    <property type="entry name" value="BacA/B"/>
</dbReference>